<dbReference type="Proteomes" id="UP000306102">
    <property type="component" value="Unassembled WGS sequence"/>
</dbReference>
<evidence type="ECO:0000313" key="4">
    <source>
        <dbReference type="Proteomes" id="UP000306102"/>
    </source>
</evidence>
<proteinExistence type="inferred from homology"/>
<dbReference type="EMBL" id="SDRB02010299">
    <property type="protein sequence ID" value="THG07038.1"/>
    <property type="molecule type" value="Genomic_DNA"/>
</dbReference>
<feature type="compositionally biased region" description="Basic residues" evidence="2">
    <location>
        <begin position="79"/>
        <end position="89"/>
    </location>
</feature>
<dbReference type="PANTHER" id="PTHR31642">
    <property type="entry name" value="TRICHOTHECENE 3-O-ACETYLTRANSFERASE"/>
    <property type="match status" value="1"/>
</dbReference>
<reference evidence="3 4" key="1">
    <citation type="journal article" date="2018" name="Proc. Natl. Acad. Sci. U.S.A.">
        <title>Draft genome sequence of Camellia sinensis var. sinensis provides insights into the evolution of the tea genome and tea quality.</title>
        <authorList>
            <person name="Wei C."/>
            <person name="Yang H."/>
            <person name="Wang S."/>
            <person name="Zhao J."/>
            <person name="Liu C."/>
            <person name="Gao L."/>
            <person name="Xia E."/>
            <person name="Lu Y."/>
            <person name="Tai Y."/>
            <person name="She G."/>
            <person name="Sun J."/>
            <person name="Cao H."/>
            <person name="Tong W."/>
            <person name="Gao Q."/>
            <person name="Li Y."/>
            <person name="Deng W."/>
            <person name="Jiang X."/>
            <person name="Wang W."/>
            <person name="Chen Q."/>
            <person name="Zhang S."/>
            <person name="Li H."/>
            <person name="Wu J."/>
            <person name="Wang P."/>
            <person name="Li P."/>
            <person name="Shi C."/>
            <person name="Zheng F."/>
            <person name="Jian J."/>
            <person name="Huang B."/>
            <person name="Shan D."/>
            <person name="Shi M."/>
            <person name="Fang C."/>
            <person name="Yue Y."/>
            <person name="Li F."/>
            <person name="Li D."/>
            <person name="Wei S."/>
            <person name="Han B."/>
            <person name="Jiang C."/>
            <person name="Yin Y."/>
            <person name="Xia T."/>
            <person name="Zhang Z."/>
            <person name="Bennetzen J.L."/>
            <person name="Zhao S."/>
            <person name="Wan X."/>
        </authorList>
    </citation>
    <scope>NUCLEOTIDE SEQUENCE [LARGE SCALE GENOMIC DNA]</scope>
    <source>
        <strain evidence="4">cv. Shuchazao</strain>
        <tissue evidence="3">Leaf</tissue>
    </source>
</reference>
<feature type="compositionally biased region" description="Gly residues" evidence="2">
    <location>
        <begin position="90"/>
        <end position="105"/>
    </location>
</feature>
<comment type="caution">
    <text evidence="3">The sequence shown here is derived from an EMBL/GenBank/DDBJ whole genome shotgun (WGS) entry which is preliminary data.</text>
</comment>
<keyword evidence="4" id="KW-1185">Reference proteome</keyword>
<dbReference type="AlphaFoldDB" id="A0A4S4DUR1"/>
<organism evidence="3 4">
    <name type="scientific">Camellia sinensis var. sinensis</name>
    <name type="common">China tea</name>
    <dbReference type="NCBI Taxonomy" id="542762"/>
    <lineage>
        <taxon>Eukaryota</taxon>
        <taxon>Viridiplantae</taxon>
        <taxon>Streptophyta</taxon>
        <taxon>Embryophyta</taxon>
        <taxon>Tracheophyta</taxon>
        <taxon>Spermatophyta</taxon>
        <taxon>Magnoliopsida</taxon>
        <taxon>eudicotyledons</taxon>
        <taxon>Gunneridae</taxon>
        <taxon>Pentapetalae</taxon>
        <taxon>asterids</taxon>
        <taxon>Ericales</taxon>
        <taxon>Theaceae</taxon>
        <taxon>Camellia</taxon>
    </lineage>
</organism>
<dbReference type="PANTHER" id="PTHR31642:SF145">
    <property type="entry name" value="BRASSINOSTEROID-RELATED ACYLTRANSFERASE 1"/>
    <property type="match status" value="1"/>
</dbReference>
<name>A0A4S4DUR1_CAMSN</name>
<comment type="similarity">
    <text evidence="1">Belongs to the plant acyltransferase family.</text>
</comment>
<dbReference type="Gene3D" id="3.30.559.10">
    <property type="entry name" value="Chloramphenicol acetyltransferase-like domain"/>
    <property type="match status" value="2"/>
</dbReference>
<gene>
    <name evidence="3" type="ORF">TEA_008488</name>
</gene>
<sequence>MTDGNVVVASKSDEVLVDRKEDTRKIQSLKVLRTLGAIVCTNFCWFLSTSGLVGIQHVAKSSKGSTVVKEEEENQRKKEEKKKKKKKNWRGGGQQNWVGGGGGAGTATSCGRNDRSYCNDRSWAATTTGLGDDRRSVTRFGCGGYSLGIGTSHSLFDGPAAYDFLREWASQSNMKMKANQALELHKPVHERGRLLMASNHQAPIEETKKSNPTIRVAAIDHLYQLIKEAARDHGQSDHENYVLTTFHLSGAMIQNLKQHVFGDKRGRFSSFEVVAAHLWKARTKALGLNKDTAVCLQFAVDTRNKMVPPLPKGFSGNAYVLASVASTFRELEEQSHETVAEKIKEAKNSVTDDYINAYIEALEGGGGGQTTLPPLKELTLVSDWRRVPFHKIDFLGGSEEDYEVGIATPLVPPLPQVAYLMENPHETSGIDVRIGLIPTMQTVFSNYFLRNIV</sequence>
<evidence type="ECO:0000256" key="2">
    <source>
        <dbReference type="SAM" id="MobiDB-lite"/>
    </source>
</evidence>
<dbReference type="Pfam" id="PF02458">
    <property type="entry name" value="Transferase"/>
    <property type="match status" value="1"/>
</dbReference>
<dbReference type="InterPro" id="IPR023213">
    <property type="entry name" value="CAT-like_dom_sf"/>
</dbReference>
<feature type="region of interest" description="Disordered" evidence="2">
    <location>
        <begin position="63"/>
        <end position="105"/>
    </location>
</feature>
<accession>A0A4S4DUR1</accession>
<evidence type="ECO:0008006" key="5">
    <source>
        <dbReference type="Google" id="ProtNLM"/>
    </source>
</evidence>
<evidence type="ECO:0000313" key="3">
    <source>
        <dbReference type="EMBL" id="THG07038.1"/>
    </source>
</evidence>
<dbReference type="GO" id="GO:0016747">
    <property type="term" value="F:acyltransferase activity, transferring groups other than amino-acyl groups"/>
    <property type="evidence" value="ECO:0007669"/>
    <property type="project" value="TreeGrafter"/>
</dbReference>
<protein>
    <recommendedName>
        <fullName evidence="5">Omega-hydroxypalmitate O-feruloyl transferase</fullName>
    </recommendedName>
</protein>
<evidence type="ECO:0000256" key="1">
    <source>
        <dbReference type="ARBA" id="ARBA00009861"/>
    </source>
</evidence>
<dbReference type="InterPro" id="IPR050317">
    <property type="entry name" value="Plant_Fungal_Acyltransferase"/>
</dbReference>